<comment type="catalytic activity">
    <reaction evidence="12">
        <text>tRNA(Cys) + L-cysteine + ATP = L-cysteinyl-tRNA(Cys) + AMP + diphosphate</text>
        <dbReference type="Rhea" id="RHEA:17773"/>
        <dbReference type="Rhea" id="RHEA-COMP:9661"/>
        <dbReference type="Rhea" id="RHEA-COMP:9679"/>
        <dbReference type="ChEBI" id="CHEBI:30616"/>
        <dbReference type="ChEBI" id="CHEBI:33019"/>
        <dbReference type="ChEBI" id="CHEBI:35235"/>
        <dbReference type="ChEBI" id="CHEBI:78442"/>
        <dbReference type="ChEBI" id="CHEBI:78517"/>
        <dbReference type="ChEBI" id="CHEBI:456215"/>
        <dbReference type="EC" id="6.1.1.16"/>
    </reaction>
</comment>
<evidence type="ECO:0000256" key="7">
    <source>
        <dbReference type="ARBA" id="ARBA00022741"/>
    </source>
</evidence>
<dbReference type="NCBIfam" id="TIGR00435">
    <property type="entry name" value="cysS"/>
    <property type="match status" value="1"/>
</dbReference>
<feature type="short sequence motif" description="'KMSKS' region" evidence="12">
    <location>
        <begin position="283"/>
        <end position="287"/>
    </location>
</feature>
<proteinExistence type="inferred from homology"/>
<dbReference type="SUPFAM" id="SSF52374">
    <property type="entry name" value="Nucleotidylyl transferase"/>
    <property type="match status" value="1"/>
</dbReference>
<dbReference type="CDD" id="cd00672">
    <property type="entry name" value="CysRS_core"/>
    <property type="match status" value="1"/>
</dbReference>
<keyword evidence="4 12" id="KW-0963">Cytoplasm</keyword>
<evidence type="ECO:0000256" key="2">
    <source>
        <dbReference type="ARBA" id="ARBA00005594"/>
    </source>
</evidence>
<dbReference type="Proteomes" id="UP001501207">
    <property type="component" value="Unassembled WGS sequence"/>
</dbReference>
<evidence type="ECO:0000256" key="3">
    <source>
        <dbReference type="ARBA" id="ARBA00011245"/>
    </source>
</evidence>
<evidence type="ECO:0000259" key="13">
    <source>
        <dbReference type="SMART" id="SM00840"/>
    </source>
</evidence>
<feature type="binding site" evidence="12">
    <location>
        <position position="250"/>
    </location>
    <ligand>
        <name>Zn(2+)</name>
        <dbReference type="ChEBI" id="CHEBI:29105"/>
    </ligand>
</feature>
<dbReference type="Gene3D" id="3.40.50.620">
    <property type="entry name" value="HUPs"/>
    <property type="match status" value="1"/>
</dbReference>
<dbReference type="InterPro" id="IPR015273">
    <property type="entry name" value="Cys-tRNA-synt_Ia_DALR"/>
</dbReference>
<evidence type="ECO:0000256" key="5">
    <source>
        <dbReference type="ARBA" id="ARBA00022598"/>
    </source>
</evidence>
<keyword evidence="5 12" id="KW-0436">Ligase</keyword>
<evidence type="ECO:0000256" key="1">
    <source>
        <dbReference type="ARBA" id="ARBA00004496"/>
    </source>
</evidence>
<dbReference type="PANTHER" id="PTHR10890:SF3">
    <property type="entry name" value="CYSTEINE--TRNA LIGASE, CYTOPLASMIC"/>
    <property type="match status" value="1"/>
</dbReference>
<evidence type="ECO:0000313" key="15">
    <source>
        <dbReference type="Proteomes" id="UP001501207"/>
    </source>
</evidence>
<accession>A0ABP8FBG7</accession>
<dbReference type="HAMAP" id="MF_00041">
    <property type="entry name" value="Cys_tRNA_synth"/>
    <property type="match status" value="1"/>
</dbReference>
<feature type="short sequence motif" description="'HIGH' region" evidence="12">
    <location>
        <begin position="32"/>
        <end position="42"/>
    </location>
</feature>
<dbReference type="RefSeq" id="WP_344973439.1">
    <property type="nucleotide sequence ID" value="NZ_BAABFN010000001.1"/>
</dbReference>
<dbReference type="InterPro" id="IPR032678">
    <property type="entry name" value="tRNA-synt_1_cat_dom"/>
</dbReference>
<evidence type="ECO:0000256" key="4">
    <source>
        <dbReference type="ARBA" id="ARBA00022490"/>
    </source>
</evidence>
<feature type="binding site" evidence="12">
    <location>
        <position position="254"/>
    </location>
    <ligand>
        <name>Zn(2+)</name>
        <dbReference type="ChEBI" id="CHEBI:29105"/>
    </ligand>
</feature>
<comment type="caution">
    <text evidence="14">The sequence shown here is derived from an EMBL/GenBank/DDBJ whole genome shotgun (WGS) entry which is preliminary data.</text>
</comment>
<comment type="subcellular location">
    <subcellularLocation>
        <location evidence="1 12">Cytoplasm</location>
    </subcellularLocation>
</comment>
<dbReference type="PRINTS" id="PR00983">
    <property type="entry name" value="TRNASYNTHCYS"/>
</dbReference>
<comment type="subunit">
    <text evidence="3 12">Monomer.</text>
</comment>
<organism evidence="14 15">
    <name type="scientific">Compostibacter hankyongensis</name>
    <dbReference type="NCBI Taxonomy" id="1007089"/>
    <lineage>
        <taxon>Bacteria</taxon>
        <taxon>Pseudomonadati</taxon>
        <taxon>Bacteroidota</taxon>
        <taxon>Chitinophagia</taxon>
        <taxon>Chitinophagales</taxon>
        <taxon>Chitinophagaceae</taxon>
        <taxon>Compostibacter</taxon>
    </lineage>
</organism>
<dbReference type="EC" id="6.1.1.16" evidence="12"/>
<comment type="similarity">
    <text evidence="2 12">Belongs to the class-I aminoacyl-tRNA synthetase family.</text>
</comment>
<gene>
    <name evidence="12 14" type="primary">cysS</name>
    <name evidence="14" type="ORF">GCM10023143_00360</name>
</gene>
<keyword evidence="7 12" id="KW-0547">Nucleotide-binding</keyword>
<dbReference type="SUPFAM" id="SSF47323">
    <property type="entry name" value="Anticodon-binding domain of a subclass of class I aminoacyl-tRNA synthetases"/>
    <property type="match status" value="1"/>
</dbReference>
<dbReference type="Gene3D" id="1.20.120.1910">
    <property type="entry name" value="Cysteine-tRNA ligase, C-terminal anti-codon recognition domain"/>
    <property type="match status" value="1"/>
</dbReference>
<evidence type="ECO:0000313" key="14">
    <source>
        <dbReference type="EMBL" id="GAA4299815.1"/>
    </source>
</evidence>
<dbReference type="Pfam" id="PF09190">
    <property type="entry name" value="DALR_2"/>
    <property type="match status" value="1"/>
</dbReference>
<evidence type="ECO:0000256" key="8">
    <source>
        <dbReference type="ARBA" id="ARBA00022833"/>
    </source>
</evidence>
<dbReference type="InterPro" id="IPR024909">
    <property type="entry name" value="Cys-tRNA/MSH_ligase"/>
</dbReference>
<keyword evidence="11 12" id="KW-0030">Aminoacyl-tRNA synthetase</keyword>
<evidence type="ECO:0000256" key="9">
    <source>
        <dbReference type="ARBA" id="ARBA00022840"/>
    </source>
</evidence>
<feature type="domain" description="Cysteinyl-tRNA synthetase class Ia DALR" evidence="13">
    <location>
        <begin position="377"/>
        <end position="431"/>
    </location>
</feature>
<evidence type="ECO:0000256" key="10">
    <source>
        <dbReference type="ARBA" id="ARBA00022917"/>
    </source>
</evidence>
<sequence>MSSLKIYNSLSRQKEVFTPLYAGYAGMYVCGPTVSGESHLGHARPLITFDVIYRYLLHLGYKVRYVRNITDAGHFEEEGREAEDKIATKAVLEKLEPMELVQKYTNLFHEATKQFNCLPPDIEPTATGHIIEQIEMIKSILDAGYAYVENGSVYFDVKKYAASYHYGELSGRVLDDLLETTRELDAQHEKHHRADFALWKKAPPEHIMRWPSPWGEGFPGWHIECSAMSSKYLGRQFDIHGGGMDLQFPHHECEIAQSRIAHGGELMARYWVHNNLITINGKKMGKSYNNVIKLSELFSGVHPLLEKAYSPMTVRFFILQTHYRSTLDFSNEALQGAEKGLQRLWSAYETLQELQHPAREAAGDADLEQKVIRLCESCTAFMDDDFNTARVMASLFELVPVINAMRLGQIAMTAISDAAFSLLQKTWQTYVCDILGLREEGAGHDDKLAGVLRLLTEMRQTAKSRKDYATSDHIRQQLQQLGIMLKDERDGTTSWDIASS</sequence>
<feature type="binding site" evidence="12">
    <location>
        <position position="30"/>
    </location>
    <ligand>
        <name>Zn(2+)</name>
        <dbReference type="ChEBI" id="CHEBI:29105"/>
    </ligand>
</feature>
<protein>
    <recommendedName>
        <fullName evidence="12">Cysteine--tRNA ligase</fullName>
        <ecNumber evidence="12">6.1.1.16</ecNumber>
    </recommendedName>
    <alternativeName>
        <fullName evidence="12">Cysteinyl-tRNA synthetase</fullName>
        <shortName evidence="12">CysRS</shortName>
    </alternativeName>
</protein>
<dbReference type="InterPro" id="IPR015803">
    <property type="entry name" value="Cys-tRNA-ligase"/>
</dbReference>
<keyword evidence="15" id="KW-1185">Reference proteome</keyword>
<dbReference type="InterPro" id="IPR014729">
    <property type="entry name" value="Rossmann-like_a/b/a_fold"/>
</dbReference>
<dbReference type="SMART" id="SM00840">
    <property type="entry name" value="DALR_2"/>
    <property type="match status" value="1"/>
</dbReference>
<name>A0ABP8FBG7_9BACT</name>
<evidence type="ECO:0000256" key="6">
    <source>
        <dbReference type="ARBA" id="ARBA00022723"/>
    </source>
</evidence>
<evidence type="ECO:0000256" key="12">
    <source>
        <dbReference type="HAMAP-Rule" id="MF_00041"/>
    </source>
</evidence>
<dbReference type="EMBL" id="BAABFN010000001">
    <property type="protein sequence ID" value="GAA4299815.1"/>
    <property type="molecule type" value="Genomic_DNA"/>
</dbReference>
<feature type="binding site" evidence="12">
    <location>
        <position position="286"/>
    </location>
    <ligand>
        <name>ATP</name>
        <dbReference type="ChEBI" id="CHEBI:30616"/>
    </ligand>
</feature>
<dbReference type="InterPro" id="IPR009080">
    <property type="entry name" value="tRNAsynth_Ia_anticodon-bd"/>
</dbReference>
<dbReference type="Pfam" id="PF01406">
    <property type="entry name" value="tRNA-synt_1e"/>
    <property type="match status" value="1"/>
</dbReference>
<keyword evidence="9 12" id="KW-0067">ATP-binding</keyword>
<keyword evidence="8 12" id="KW-0862">Zinc</keyword>
<keyword evidence="10 12" id="KW-0648">Protein biosynthesis</keyword>
<comment type="cofactor">
    <cofactor evidence="12">
        <name>Zn(2+)</name>
        <dbReference type="ChEBI" id="CHEBI:29105"/>
    </cofactor>
    <text evidence="12">Binds 1 zinc ion per subunit.</text>
</comment>
<keyword evidence="6 12" id="KW-0479">Metal-binding</keyword>
<reference evidence="15" key="1">
    <citation type="journal article" date="2019" name="Int. J. Syst. Evol. Microbiol.">
        <title>The Global Catalogue of Microorganisms (GCM) 10K type strain sequencing project: providing services to taxonomists for standard genome sequencing and annotation.</title>
        <authorList>
            <consortium name="The Broad Institute Genomics Platform"/>
            <consortium name="The Broad Institute Genome Sequencing Center for Infectious Disease"/>
            <person name="Wu L."/>
            <person name="Ma J."/>
        </authorList>
    </citation>
    <scope>NUCLEOTIDE SEQUENCE [LARGE SCALE GENOMIC DNA]</scope>
    <source>
        <strain evidence="15">JCM 17664</strain>
    </source>
</reference>
<dbReference type="PANTHER" id="PTHR10890">
    <property type="entry name" value="CYSTEINYL-TRNA SYNTHETASE"/>
    <property type="match status" value="1"/>
</dbReference>
<dbReference type="GO" id="GO:0016874">
    <property type="term" value="F:ligase activity"/>
    <property type="evidence" value="ECO:0007669"/>
    <property type="project" value="UniProtKB-KW"/>
</dbReference>
<evidence type="ECO:0000256" key="11">
    <source>
        <dbReference type="ARBA" id="ARBA00023146"/>
    </source>
</evidence>
<feature type="binding site" evidence="12">
    <location>
        <position position="225"/>
    </location>
    <ligand>
        <name>Zn(2+)</name>
        <dbReference type="ChEBI" id="CHEBI:29105"/>
    </ligand>
</feature>